<keyword evidence="1" id="KW-0472">Membrane</keyword>
<keyword evidence="1" id="KW-1133">Transmembrane helix</keyword>
<evidence type="ECO:0000256" key="1">
    <source>
        <dbReference type="SAM" id="Phobius"/>
    </source>
</evidence>
<dbReference type="Proteomes" id="UP000472580">
    <property type="component" value="Unassembled WGS sequence"/>
</dbReference>
<feature type="transmembrane region" description="Helical" evidence="1">
    <location>
        <begin position="36"/>
        <end position="56"/>
    </location>
</feature>
<organism evidence="2 3">
    <name type="scientific">Parasutterella muris</name>
    <dbReference type="NCBI Taxonomy" id="2565572"/>
    <lineage>
        <taxon>Bacteria</taxon>
        <taxon>Pseudomonadati</taxon>
        <taxon>Pseudomonadota</taxon>
        <taxon>Betaproteobacteria</taxon>
        <taxon>Burkholderiales</taxon>
        <taxon>Sutterellaceae</taxon>
        <taxon>Parasutterella</taxon>
    </lineage>
</organism>
<accession>A0A6L6YGI7</accession>
<gene>
    <name evidence="2" type="ORF">E5987_06325</name>
</gene>
<dbReference type="AlphaFoldDB" id="A0A6L6YGI7"/>
<sequence length="58" mass="6820">MRMIFRFFYHLISFVVFCGGVFAFAVIVRTVWNENFWLAISLLLICVIAALLATFLEW</sequence>
<protein>
    <submittedName>
        <fullName evidence="2">Uncharacterized protein</fullName>
    </submittedName>
</protein>
<keyword evidence="3" id="KW-1185">Reference proteome</keyword>
<comment type="caution">
    <text evidence="2">The sequence shown here is derived from an EMBL/GenBank/DDBJ whole genome shotgun (WGS) entry which is preliminary data.</text>
</comment>
<dbReference type="EMBL" id="WSRP01000016">
    <property type="protein sequence ID" value="MVX56825.1"/>
    <property type="molecule type" value="Genomic_DNA"/>
</dbReference>
<name>A0A6L6YGI7_9BURK</name>
<dbReference type="RefSeq" id="WP_160335256.1">
    <property type="nucleotide sequence ID" value="NZ_WSRP01000016.1"/>
</dbReference>
<reference evidence="2 3" key="1">
    <citation type="submission" date="2019-12" db="EMBL/GenBank/DDBJ databases">
        <title>Microbes associate with the intestines of laboratory mice.</title>
        <authorList>
            <person name="Navarre W."/>
            <person name="Wong E."/>
        </authorList>
    </citation>
    <scope>NUCLEOTIDE SEQUENCE [LARGE SCALE GENOMIC DNA]</scope>
    <source>
        <strain evidence="2 3">NM82_D38</strain>
    </source>
</reference>
<feature type="transmembrane region" description="Helical" evidence="1">
    <location>
        <begin position="7"/>
        <end position="30"/>
    </location>
</feature>
<evidence type="ECO:0000313" key="3">
    <source>
        <dbReference type="Proteomes" id="UP000472580"/>
    </source>
</evidence>
<proteinExistence type="predicted"/>
<keyword evidence="1" id="KW-0812">Transmembrane</keyword>
<evidence type="ECO:0000313" key="2">
    <source>
        <dbReference type="EMBL" id="MVX56825.1"/>
    </source>
</evidence>